<dbReference type="EMBL" id="JANRMS010000589">
    <property type="protein sequence ID" value="KAJ3537285.1"/>
    <property type="molecule type" value="Genomic_DNA"/>
</dbReference>
<reference evidence="1" key="1">
    <citation type="submission" date="2022-08" db="EMBL/GenBank/DDBJ databases">
        <title>Genome Sequence of Fusarium decemcellulare.</title>
        <authorList>
            <person name="Buettner E."/>
        </authorList>
    </citation>
    <scope>NUCLEOTIDE SEQUENCE</scope>
    <source>
        <strain evidence="1">Babe19</strain>
    </source>
</reference>
<proteinExistence type="predicted"/>
<dbReference type="Proteomes" id="UP001148629">
    <property type="component" value="Unassembled WGS sequence"/>
</dbReference>
<comment type="caution">
    <text evidence="1">The sequence shown here is derived from an EMBL/GenBank/DDBJ whole genome shotgun (WGS) entry which is preliminary data.</text>
</comment>
<sequence length="626" mass="68908">MKSLLIQAVGAAVATIVSATTCCDQLKGKFGNIVNLPNTKSYNVTISGYWSIQESALQPACVLRPTTAHAVSEALEIISNTSDCYFAIKGGGHAPAAGFANVDGGVTIDMTALSSISLHKDFTVASIGAGAKWLDVYNFLDGSGVQVAGGRNGNVGVAGLLLGGGISHFTTKAGWACDRVINYEVVLANGSLINANKDSHSDLFRALKGGGNNFGVITRFDLATFPQGDISTTTIQYDISQREKVFRAFTDLLDSSTYDPLASLVVGLLYSSASKAWTLTSSAVYTKPVSQPEIFKSLTTIPHKSLTNNITSLAEFADEKETPPLNWLFATATFKPSVRNMQEMFDSLNDTVFSFNPEGGVTWSIAFEPVVGAMLKSSQHQNMLGLEFGEDGFLVLISALWPNSAVSSDVPAIAESVLSTWQNRAGSNGLTQRFQYLNYAAPFQKPFESYGKDDLRLLKSVSGKRHMSTKHPAAKRLMDTVSEAHRMSYRIGRGEQGVLTFEPYKSAILPLWRFRTVSIAQKSAEDLWEKFKEFKDQNDFVGMDMTRKFIQMGMTRAKRYANHAGGRKYKKGTKEELPRGDDHPDRDNKELASLIFRRYWEQCKADEDYQNLKEEFLKQQKQWNDS</sequence>
<gene>
    <name evidence="1" type="ORF">NM208_g6377</name>
</gene>
<accession>A0ACC1SDG7</accession>
<evidence type="ECO:0000313" key="1">
    <source>
        <dbReference type="EMBL" id="KAJ3537285.1"/>
    </source>
</evidence>
<keyword evidence="2" id="KW-1185">Reference proteome</keyword>
<evidence type="ECO:0000313" key="2">
    <source>
        <dbReference type="Proteomes" id="UP001148629"/>
    </source>
</evidence>
<organism evidence="1 2">
    <name type="scientific">Fusarium decemcellulare</name>
    <dbReference type="NCBI Taxonomy" id="57161"/>
    <lineage>
        <taxon>Eukaryota</taxon>
        <taxon>Fungi</taxon>
        <taxon>Dikarya</taxon>
        <taxon>Ascomycota</taxon>
        <taxon>Pezizomycotina</taxon>
        <taxon>Sordariomycetes</taxon>
        <taxon>Hypocreomycetidae</taxon>
        <taxon>Hypocreales</taxon>
        <taxon>Nectriaceae</taxon>
        <taxon>Fusarium</taxon>
        <taxon>Fusarium decemcellulare species complex</taxon>
    </lineage>
</organism>
<name>A0ACC1SDG7_9HYPO</name>
<protein>
    <submittedName>
        <fullName evidence="1">Uncharacterized protein</fullName>
    </submittedName>
</protein>